<dbReference type="Gene3D" id="3.50.50.60">
    <property type="entry name" value="FAD/NAD(P)-binding domain"/>
    <property type="match status" value="2"/>
</dbReference>
<evidence type="ECO:0000256" key="3">
    <source>
        <dbReference type="ARBA" id="ARBA00022827"/>
    </source>
</evidence>
<keyword evidence="2" id="KW-0285">Flavoprotein</keyword>
<dbReference type="Pfam" id="PF07992">
    <property type="entry name" value="Pyr_redox_2"/>
    <property type="match status" value="1"/>
</dbReference>
<evidence type="ECO:0000256" key="2">
    <source>
        <dbReference type="ARBA" id="ARBA00022630"/>
    </source>
</evidence>
<dbReference type="AlphaFoldDB" id="A0A2T0M3F7"/>
<evidence type="ECO:0000256" key="1">
    <source>
        <dbReference type="ARBA" id="ARBA00001974"/>
    </source>
</evidence>
<sequence length="412" mass="44425">MSDGDRIVIVGAGVAGLRAAERLRELGFDGEVVLIGDEARRPYHRPTVSKQLVQGIARPGDVTLQSYVDLDVHWRLGTRATHLDTAQRVVHLPGGEELWYDGLVVATGVVPRHLPGSPRHDPRVRVLRTVEDAAAVRRALATSSKPAVVIGGGLIGNEFAASMRQMGRDVTLVGHARAPLYRFGPRVAESVTDLHRSHRAALAMRTEVRHWITTKDTFGLHLTNNQLVVASCVVLAIGSVPAVDWLRGSGLTLDDGVLCEPTLFAVGADDVVVAGDVARWPNLRFDDVPRRVEHWLNAVESGRAAAENLLAGRAGARPFTPLPRAWSSLYEVRLQMAGLPALADDTVPLADGITGFVRAGELVGVCGWDRPRAMLRWTAELERRLPAPEHTGTSVPAAGVPLVPDTVPETVP</sequence>
<dbReference type="InterPro" id="IPR016156">
    <property type="entry name" value="FAD/NAD-linked_Rdtase_dimer_sf"/>
</dbReference>
<dbReference type="RefSeq" id="WP_181193146.1">
    <property type="nucleotide sequence ID" value="NZ_PVNH01000001.1"/>
</dbReference>
<comment type="caution">
    <text evidence="7">The sequence shown here is derived from an EMBL/GenBank/DDBJ whole genome shotgun (WGS) entry which is preliminary data.</text>
</comment>
<feature type="region of interest" description="Disordered" evidence="5">
    <location>
        <begin position="388"/>
        <end position="412"/>
    </location>
</feature>
<name>A0A2T0M3F7_9PSEU</name>
<dbReference type="InterPro" id="IPR050446">
    <property type="entry name" value="FAD-oxidoreductase/Apoptosis"/>
</dbReference>
<proteinExistence type="predicted"/>
<feature type="domain" description="FAD/NAD(P)-binding" evidence="6">
    <location>
        <begin position="6"/>
        <end position="302"/>
    </location>
</feature>
<keyword evidence="3" id="KW-0274">FAD</keyword>
<dbReference type="GO" id="GO:0016651">
    <property type="term" value="F:oxidoreductase activity, acting on NAD(P)H"/>
    <property type="evidence" value="ECO:0007669"/>
    <property type="project" value="TreeGrafter"/>
</dbReference>
<evidence type="ECO:0000313" key="8">
    <source>
        <dbReference type="Proteomes" id="UP000238362"/>
    </source>
</evidence>
<dbReference type="PANTHER" id="PTHR43557:SF2">
    <property type="entry name" value="RIESKE DOMAIN-CONTAINING PROTEIN-RELATED"/>
    <property type="match status" value="1"/>
</dbReference>
<evidence type="ECO:0000256" key="4">
    <source>
        <dbReference type="ARBA" id="ARBA00023002"/>
    </source>
</evidence>
<dbReference type="GO" id="GO:0005737">
    <property type="term" value="C:cytoplasm"/>
    <property type="evidence" value="ECO:0007669"/>
    <property type="project" value="TreeGrafter"/>
</dbReference>
<evidence type="ECO:0000259" key="6">
    <source>
        <dbReference type="Pfam" id="PF07992"/>
    </source>
</evidence>
<dbReference type="Gene3D" id="3.30.390.30">
    <property type="match status" value="1"/>
</dbReference>
<dbReference type="PRINTS" id="PR00411">
    <property type="entry name" value="PNDRDTASEI"/>
</dbReference>
<accession>A0A2T0M3F7</accession>
<organism evidence="7 8">
    <name type="scientific">Prauserella shujinwangii</name>
    <dbReference type="NCBI Taxonomy" id="1453103"/>
    <lineage>
        <taxon>Bacteria</taxon>
        <taxon>Bacillati</taxon>
        <taxon>Actinomycetota</taxon>
        <taxon>Actinomycetes</taxon>
        <taxon>Pseudonocardiales</taxon>
        <taxon>Pseudonocardiaceae</taxon>
        <taxon>Prauserella</taxon>
    </lineage>
</organism>
<dbReference type="EMBL" id="PVNH01000001">
    <property type="protein sequence ID" value="PRX51291.1"/>
    <property type="molecule type" value="Genomic_DNA"/>
</dbReference>
<evidence type="ECO:0000313" key="7">
    <source>
        <dbReference type="EMBL" id="PRX51291.1"/>
    </source>
</evidence>
<dbReference type="PRINTS" id="PR00368">
    <property type="entry name" value="FADPNR"/>
</dbReference>
<reference evidence="7 8" key="1">
    <citation type="submission" date="2018-03" db="EMBL/GenBank/DDBJ databases">
        <title>Genomic Encyclopedia of Type Strains, Phase III (KMG-III): the genomes of soil and plant-associated and newly described type strains.</title>
        <authorList>
            <person name="Whitman W."/>
        </authorList>
    </citation>
    <scope>NUCLEOTIDE SEQUENCE [LARGE SCALE GENOMIC DNA]</scope>
    <source>
        <strain evidence="7 8">CGMCC 4.7125</strain>
    </source>
</reference>
<gene>
    <name evidence="7" type="ORF">B0I33_101444</name>
</gene>
<dbReference type="InterPro" id="IPR036188">
    <property type="entry name" value="FAD/NAD-bd_sf"/>
</dbReference>
<protein>
    <submittedName>
        <fullName evidence="7">Pyridine nucleotide-disulfide oxidoreductase</fullName>
    </submittedName>
</protein>
<evidence type="ECO:0000256" key="5">
    <source>
        <dbReference type="SAM" id="MobiDB-lite"/>
    </source>
</evidence>
<keyword evidence="4" id="KW-0560">Oxidoreductase</keyword>
<dbReference type="PANTHER" id="PTHR43557">
    <property type="entry name" value="APOPTOSIS-INDUCING FACTOR 1"/>
    <property type="match status" value="1"/>
</dbReference>
<dbReference type="SUPFAM" id="SSF51905">
    <property type="entry name" value="FAD/NAD(P)-binding domain"/>
    <property type="match status" value="2"/>
</dbReference>
<dbReference type="InterPro" id="IPR023753">
    <property type="entry name" value="FAD/NAD-binding_dom"/>
</dbReference>
<dbReference type="Proteomes" id="UP000238362">
    <property type="component" value="Unassembled WGS sequence"/>
</dbReference>
<dbReference type="SUPFAM" id="SSF55424">
    <property type="entry name" value="FAD/NAD-linked reductases, dimerisation (C-terminal) domain"/>
    <property type="match status" value="1"/>
</dbReference>
<keyword evidence="8" id="KW-1185">Reference proteome</keyword>
<comment type="cofactor">
    <cofactor evidence="1">
        <name>FAD</name>
        <dbReference type="ChEBI" id="CHEBI:57692"/>
    </cofactor>
</comment>